<dbReference type="RefSeq" id="WP_115552165.1">
    <property type="nucleotide sequence ID" value="NZ_CAONBV010000020.1"/>
</dbReference>
<dbReference type="GO" id="GO:0006298">
    <property type="term" value="P:mismatch repair"/>
    <property type="evidence" value="ECO:0007669"/>
    <property type="project" value="TreeGrafter"/>
</dbReference>
<dbReference type="GO" id="GO:0003723">
    <property type="term" value="F:RNA binding"/>
    <property type="evidence" value="ECO:0007669"/>
    <property type="project" value="UniProtKB-UniRule"/>
</dbReference>
<dbReference type="SUPFAM" id="SSF53098">
    <property type="entry name" value="Ribonuclease H-like"/>
    <property type="match status" value="1"/>
</dbReference>
<evidence type="ECO:0000259" key="14">
    <source>
        <dbReference type="PROSITE" id="PS51975"/>
    </source>
</evidence>
<dbReference type="GO" id="GO:0032299">
    <property type="term" value="C:ribonuclease H2 complex"/>
    <property type="evidence" value="ECO:0007669"/>
    <property type="project" value="TreeGrafter"/>
</dbReference>
<protein>
    <recommendedName>
        <fullName evidence="13">Ribonuclease</fullName>
        <ecNumber evidence="13">3.1.26.4</ecNumber>
    </recommendedName>
</protein>
<dbReference type="InterPro" id="IPR024567">
    <property type="entry name" value="RNase_HII/HIII_dom"/>
</dbReference>
<dbReference type="PANTHER" id="PTHR10954">
    <property type="entry name" value="RIBONUCLEASE H2 SUBUNIT A"/>
    <property type="match status" value="1"/>
</dbReference>
<name>A0A3D8I9U2_9HELI</name>
<dbReference type="InterPro" id="IPR001352">
    <property type="entry name" value="RNase_HII/HIII"/>
</dbReference>
<dbReference type="GeneID" id="82536312"/>
<evidence type="ECO:0000256" key="2">
    <source>
        <dbReference type="ARBA" id="ARBA00001946"/>
    </source>
</evidence>
<feature type="binding site" evidence="12">
    <location>
        <position position="39"/>
    </location>
    <ligand>
        <name>a divalent metal cation</name>
        <dbReference type="ChEBI" id="CHEBI:60240"/>
    </ligand>
</feature>
<comment type="cofactor">
    <cofactor evidence="2">
        <name>Mg(2+)</name>
        <dbReference type="ChEBI" id="CHEBI:18420"/>
    </cofactor>
</comment>
<feature type="binding site" evidence="12">
    <location>
        <position position="38"/>
    </location>
    <ligand>
        <name>a divalent metal cation</name>
        <dbReference type="ChEBI" id="CHEBI:60240"/>
    </ligand>
</feature>
<evidence type="ECO:0000256" key="12">
    <source>
        <dbReference type="PROSITE-ProRule" id="PRU01319"/>
    </source>
</evidence>
<keyword evidence="10 12" id="KW-0378">Hydrolase</keyword>
<evidence type="ECO:0000256" key="13">
    <source>
        <dbReference type="RuleBase" id="RU003515"/>
    </source>
</evidence>
<proteinExistence type="inferred from homology"/>
<keyword evidence="11" id="KW-0464">Manganese</keyword>
<reference evidence="15 16" key="1">
    <citation type="submission" date="2018-04" db="EMBL/GenBank/DDBJ databases">
        <title>Novel Campyloabacter and Helicobacter Species and Strains.</title>
        <authorList>
            <person name="Mannion A.J."/>
            <person name="Shen Z."/>
            <person name="Fox J.G."/>
        </authorList>
    </citation>
    <scope>NUCLEOTIDE SEQUENCE [LARGE SCALE GENOMIC DNA]</scope>
    <source>
        <strain evidence="15 16">MIT 99-5101</strain>
    </source>
</reference>
<dbReference type="InterPro" id="IPR036397">
    <property type="entry name" value="RNaseH_sf"/>
</dbReference>
<evidence type="ECO:0000256" key="6">
    <source>
        <dbReference type="ARBA" id="ARBA00022490"/>
    </source>
</evidence>
<dbReference type="GO" id="GO:0046872">
    <property type="term" value="F:metal ion binding"/>
    <property type="evidence" value="ECO:0007669"/>
    <property type="project" value="UniProtKB-KW"/>
</dbReference>
<evidence type="ECO:0000313" key="16">
    <source>
        <dbReference type="Proteomes" id="UP000256650"/>
    </source>
</evidence>
<keyword evidence="16" id="KW-1185">Reference proteome</keyword>
<keyword evidence="6" id="KW-0963">Cytoplasm</keyword>
<dbReference type="EMBL" id="NXLS01000010">
    <property type="protein sequence ID" value="RDU61930.1"/>
    <property type="molecule type" value="Genomic_DNA"/>
</dbReference>
<keyword evidence="9 12" id="KW-0255">Endonuclease</keyword>
<dbReference type="Proteomes" id="UP000256650">
    <property type="component" value="Unassembled WGS sequence"/>
</dbReference>
<evidence type="ECO:0000256" key="7">
    <source>
        <dbReference type="ARBA" id="ARBA00022722"/>
    </source>
</evidence>
<keyword evidence="8 12" id="KW-0479">Metal-binding</keyword>
<evidence type="ECO:0000256" key="8">
    <source>
        <dbReference type="ARBA" id="ARBA00022723"/>
    </source>
</evidence>
<comment type="caution">
    <text evidence="15">The sequence shown here is derived from an EMBL/GenBank/DDBJ whole genome shotgun (WGS) entry which is preliminary data.</text>
</comment>
<dbReference type="CDD" id="cd07182">
    <property type="entry name" value="RNase_HII_bacteria_HII_like"/>
    <property type="match status" value="1"/>
</dbReference>
<comment type="function">
    <text evidence="3 13">Endonuclease that specifically degrades the RNA of RNA-DNA hybrids.</text>
</comment>
<organism evidence="15 16">
    <name type="scientific">Helicobacter ganmani</name>
    <dbReference type="NCBI Taxonomy" id="60246"/>
    <lineage>
        <taxon>Bacteria</taxon>
        <taxon>Pseudomonadati</taxon>
        <taxon>Campylobacterota</taxon>
        <taxon>Epsilonproteobacteria</taxon>
        <taxon>Campylobacterales</taxon>
        <taxon>Helicobacteraceae</taxon>
        <taxon>Helicobacter</taxon>
    </lineage>
</organism>
<comment type="subcellular location">
    <subcellularLocation>
        <location evidence="4">Cytoplasm</location>
    </subcellularLocation>
</comment>
<dbReference type="GO" id="GO:0005737">
    <property type="term" value="C:cytoplasm"/>
    <property type="evidence" value="ECO:0007669"/>
    <property type="project" value="UniProtKB-SubCell"/>
</dbReference>
<dbReference type="OrthoDB" id="9803420at2"/>
<evidence type="ECO:0000256" key="10">
    <source>
        <dbReference type="ARBA" id="ARBA00022801"/>
    </source>
</evidence>
<gene>
    <name evidence="15" type="ORF">CQA43_08470</name>
</gene>
<dbReference type="AlphaFoldDB" id="A0A3D8I9U2"/>
<dbReference type="InterPro" id="IPR022898">
    <property type="entry name" value="RNase_HII"/>
</dbReference>
<feature type="domain" description="RNase H type-2" evidence="14">
    <location>
        <begin position="32"/>
        <end position="218"/>
    </location>
</feature>
<comment type="cofactor">
    <cofactor evidence="12">
        <name>Mn(2+)</name>
        <dbReference type="ChEBI" id="CHEBI:29035"/>
    </cofactor>
    <cofactor evidence="12">
        <name>Mg(2+)</name>
        <dbReference type="ChEBI" id="CHEBI:18420"/>
    </cofactor>
    <text evidence="12">Manganese or magnesium. Binds 1 divalent metal ion per monomer in the absence of substrate. May bind a second metal ion after substrate binding.</text>
</comment>
<comment type="similarity">
    <text evidence="5 13">Belongs to the RNase HII family.</text>
</comment>
<dbReference type="PANTHER" id="PTHR10954:SF18">
    <property type="entry name" value="RIBONUCLEASE HII"/>
    <property type="match status" value="1"/>
</dbReference>
<evidence type="ECO:0000256" key="1">
    <source>
        <dbReference type="ARBA" id="ARBA00000077"/>
    </source>
</evidence>
<dbReference type="PROSITE" id="PS51975">
    <property type="entry name" value="RNASE_H_2"/>
    <property type="match status" value="1"/>
</dbReference>
<dbReference type="InterPro" id="IPR012337">
    <property type="entry name" value="RNaseH-like_sf"/>
</dbReference>
<dbReference type="GO" id="GO:0004523">
    <property type="term" value="F:RNA-DNA hybrid ribonuclease activity"/>
    <property type="evidence" value="ECO:0007669"/>
    <property type="project" value="UniProtKB-UniRule"/>
</dbReference>
<dbReference type="NCBIfam" id="NF000595">
    <property type="entry name" value="PRK00015.1-3"/>
    <property type="match status" value="1"/>
</dbReference>
<feature type="binding site" evidence="12">
    <location>
        <position position="129"/>
    </location>
    <ligand>
        <name>a divalent metal cation</name>
        <dbReference type="ChEBI" id="CHEBI:60240"/>
    </ligand>
</feature>
<keyword evidence="7 12" id="KW-0540">Nuclease</keyword>
<accession>A0A3D8I9U2</accession>
<evidence type="ECO:0000256" key="5">
    <source>
        <dbReference type="ARBA" id="ARBA00007383"/>
    </source>
</evidence>
<evidence type="ECO:0000256" key="3">
    <source>
        <dbReference type="ARBA" id="ARBA00004065"/>
    </source>
</evidence>
<comment type="catalytic activity">
    <reaction evidence="1 12 13">
        <text>Endonucleolytic cleavage to 5'-phosphomonoester.</text>
        <dbReference type="EC" id="3.1.26.4"/>
    </reaction>
</comment>
<dbReference type="Gene3D" id="3.30.420.10">
    <property type="entry name" value="Ribonuclease H-like superfamily/Ribonuclease H"/>
    <property type="match status" value="1"/>
</dbReference>
<sequence>MSKQNPLINLALSSNALQQTLESLTIPLSKYPEVCGIDEAGRGCIAGSLFVCGVVLESPIQSLLERIKDSKKLSQSVRDSLSVEIQSCARFHIVQKTSKQIDEKGLSVCIKESLLEILSSLNAPFYVFDGNCAFGIPHLKTLVKGDSKLHTISAASILAKSVKDSEMLALHKEFPQYDFAHNKGYGTKAHLEKIQKCGFCPVHRQSYRLKSLLTPSLF</sequence>
<evidence type="ECO:0000256" key="9">
    <source>
        <dbReference type="ARBA" id="ARBA00022759"/>
    </source>
</evidence>
<evidence type="ECO:0000313" key="15">
    <source>
        <dbReference type="EMBL" id="RDU61930.1"/>
    </source>
</evidence>
<evidence type="ECO:0000256" key="11">
    <source>
        <dbReference type="ARBA" id="ARBA00023211"/>
    </source>
</evidence>
<evidence type="ECO:0000256" key="4">
    <source>
        <dbReference type="ARBA" id="ARBA00004496"/>
    </source>
</evidence>
<dbReference type="GO" id="GO:0043137">
    <property type="term" value="P:DNA replication, removal of RNA primer"/>
    <property type="evidence" value="ECO:0007669"/>
    <property type="project" value="TreeGrafter"/>
</dbReference>
<dbReference type="Pfam" id="PF01351">
    <property type="entry name" value="RNase_HII"/>
    <property type="match status" value="1"/>
</dbReference>
<dbReference type="EC" id="3.1.26.4" evidence="13"/>